<name>A0ACC0P4Y1_RHOML</name>
<protein>
    <submittedName>
        <fullName evidence="1">Uncharacterized protein</fullName>
    </submittedName>
</protein>
<evidence type="ECO:0000313" key="1">
    <source>
        <dbReference type="EMBL" id="KAI8559888.1"/>
    </source>
</evidence>
<accession>A0ACC0P4Y1</accession>
<reference evidence="1" key="1">
    <citation type="submission" date="2022-02" db="EMBL/GenBank/DDBJ databases">
        <title>Plant Genome Project.</title>
        <authorList>
            <person name="Zhang R.-G."/>
        </authorList>
    </citation>
    <scope>NUCLEOTIDE SEQUENCE</scope>
    <source>
        <strain evidence="1">AT1</strain>
    </source>
</reference>
<dbReference type="Proteomes" id="UP001062846">
    <property type="component" value="Chromosome 4"/>
</dbReference>
<evidence type="ECO:0000313" key="2">
    <source>
        <dbReference type="Proteomes" id="UP001062846"/>
    </source>
</evidence>
<proteinExistence type="predicted"/>
<sequence>MLTKEIRALVFDAHGKFRLKRSGSYIIKTILSGGTAKLIDLNGNEFSTLLAEDAARDIESEACQPGDYHPFKPIGVDSHVREIQPGAPLDDLLGLHLLHELVPFFQIHLRVPHPPLMNPLFSSGAGGCSSPNLSDSHNYMSEKTSEKPDKA</sequence>
<dbReference type="EMBL" id="CM046391">
    <property type="protein sequence ID" value="KAI8559888.1"/>
    <property type="molecule type" value="Genomic_DNA"/>
</dbReference>
<keyword evidence="2" id="KW-1185">Reference proteome</keyword>
<comment type="caution">
    <text evidence="1">The sequence shown here is derived from an EMBL/GenBank/DDBJ whole genome shotgun (WGS) entry which is preliminary data.</text>
</comment>
<organism evidence="1 2">
    <name type="scientific">Rhododendron molle</name>
    <name type="common">Chinese azalea</name>
    <name type="synonym">Azalea mollis</name>
    <dbReference type="NCBI Taxonomy" id="49168"/>
    <lineage>
        <taxon>Eukaryota</taxon>
        <taxon>Viridiplantae</taxon>
        <taxon>Streptophyta</taxon>
        <taxon>Embryophyta</taxon>
        <taxon>Tracheophyta</taxon>
        <taxon>Spermatophyta</taxon>
        <taxon>Magnoliopsida</taxon>
        <taxon>eudicotyledons</taxon>
        <taxon>Gunneridae</taxon>
        <taxon>Pentapetalae</taxon>
        <taxon>asterids</taxon>
        <taxon>Ericales</taxon>
        <taxon>Ericaceae</taxon>
        <taxon>Ericoideae</taxon>
        <taxon>Rhodoreae</taxon>
        <taxon>Rhododendron</taxon>
    </lineage>
</organism>
<gene>
    <name evidence="1" type="ORF">RHMOL_Rhmol04G0210800</name>
</gene>